<sequence>MPAAAPAGIHQDSQAKAGAGFALDAGWRLHPHVALRPEPFGALLYHFHTRKLSFLKHPAIVEVVKTMADHDTAAAAIRDAGVDIDDPHVARLYMHALGQLAESQMIVPQ</sequence>
<dbReference type="Proteomes" id="UP000186104">
    <property type="component" value="Chromosome"/>
</dbReference>
<proteinExistence type="predicted"/>
<dbReference type="EMBL" id="CP015961">
    <property type="protein sequence ID" value="ANI93101.1"/>
    <property type="molecule type" value="Genomic_DNA"/>
</dbReference>
<keyword evidence="2" id="KW-1185">Reference proteome</keyword>
<dbReference type="InterPro" id="IPR023850">
    <property type="entry name" value="MftB"/>
</dbReference>
<dbReference type="NCBIfam" id="TIGR03967">
    <property type="entry name" value="mycofact_MftB"/>
    <property type="match status" value="1"/>
</dbReference>
<gene>
    <name evidence="1" type="ORF">BJL86_2337</name>
</gene>
<dbReference type="KEGG" id="dtm:BJL86_2337"/>
<evidence type="ECO:0000313" key="1">
    <source>
        <dbReference type="EMBL" id="ANI93101.1"/>
    </source>
</evidence>
<dbReference type="RefSeq" id="WP_067472755.1">
    <property type="nucleotide sequence ID" value="NZ_CP015961.1"/>
</dbReference>
<organism evidence="1 2">
    <name type="scientific">Dietzia timorensis</name>
    <dbReference type="NCBI Taxonomy" id="499555"/>
    <lineage>
        <taxon>Bacteria</taxon>
        <taxon>Bacillati</taxon>
        <taxon>Actinomycetota</taxon>
        <taxon>Actinomycetes</taxon>
        <taxon>Mycobacteriales</taxon>
        <taxon>Dietziaceae</taxon>
        <taxon>Dietzia</taxon>
    </lineage>
</organism>
<evidence type="ECO:0000313" key="2">
    <source>
        <dbReference type="Proteomes" id="UP000186104"/>
    </source>
</evidence>
<dbReference type="AlphaFoldDB" id="A0A173LNK2"/>
<dbReference type="Pfam" id="PF26520">
    <property type="entry name" value="MftB_chaperone"/>
    <property type="match status" value="1"/>
</dbReference>
<protein>
    <submittedName>
        <fullName evidence="1">Putative mycofactocin system protein MftB</fullName>
    </submittedName>
</protein>
<name>A0A173LNK2_9ACTN</name>
<accession>A0A173LNK2</accession>
<reference evidence="1 2" key="1">
    <citation type="submission" date="2016-06" db="EMBL/GenBank/DDBJ databases">
        <title>Complete genome sequence of a saline-alkali tolerant type strain Dietzia timorensis ID05-A0528T.</title>
        <authorList>
            <person name="Wu X."/>
        </authorList>
    </citation>
    <scope>NUCLEOTIDE SEQUENCE [LARGE SCALE GENOMIC DNA]</scope>
    <source>
        <strain evidence="1 2">ID05-A0528</strain>
    </source>
</reference>
<dbReference type="STRING" id="499555.BJL86_2337"/>